<dbReference type="STRING" id="35570.A0A1I8PYX6"/>
<feature type="transmembrane region" description="Helical" evidence="14">
    <location>
        <begin position="988"/>
        <end position="1007"/>
    </location>
</feature>
<feature type="domain" description="G-protein coupled receptors family 2 profile 2" evidence="17">
    <location>
        <begin position="730"/>
        <end position="1041"/>
    </location>
</feature>
<dbReference type="PROSITE" id="PS50261">
    <property type="entry name" value="G_PROTEIN_RECEP_F2_4"/>
    <property type="match status" value="1"/>
</dbReference>
<proteinExistence type="inferred from homology"/>
<dbReference type="SUPFAM" id="SSF52058">
    <property type="entry name" value="L domain-like"/>
    <property type="match status" value="1"/>
</dbReference>
<dbReference type="InterPro" id="IPR000483">
    <property type="entry name" value="Cys-rich_flank_reg_C"/>
</dbReference>
<keyword evidence="6" id="KW-0677">Repeat</keyword>
<keyword evidence="8" id="KW-0297">G-protein coupled receptor</keyword>
<dbReference type="InterPro" id="IPR001879">
    <property type="entry name" value="GPCR_2_extracellular_dom"/>
</dbReference>
<dbReference type="GO" id="GO:0004930">
    <property type="term" value="F:G protein-coupled receptor activity"/>
    <property type="evidence" value="ECO:0007669"/>
    <property type="project" value="UniProtKB-KW"/>
</dbReference>
<feature type="signal peptide" evidence="15">
    <location>
        <begin position="1"/>
        <end position="24"/>
    </location>
</feature>
<keyword evidence="9 14" id="KW-0472">Membrane</keyword>
<dbReference type="InterPro" id="IPR000832">
    <property type="entry name" value="GPCR_2_secretin-like"/>
</dbReference>
<comment type="similarity">
    <text evidence="2">Belongs to the G-protein coupled receptor 2 family. Adhesion G-protein coupled receptor (ADGR) subfamily.</text>
</comment>
<evidence type="ECO:0008006" key="21">
    <source>
        <dbReference type="Google" id="ProtNLM"/>
    </source>
</evidence>
<evidence type="ECO:0000256" key="10">
    <source>
        <dbReference type="ARBA" id="ARBA00023157"/>
    </source>
</evidence>
<dbReference type="PROSITE" id="PS50835">
    <property type="entry name" value="IG_LIKE"/>
    <property type="match status" value="1"/>
</dbReference>
<evidence type="ECO:0000256" key="5">
    <source>
        <dbReference type="ARBA" id="ARBA00022729"/>
    </source>
</evidence>
<dbReference type="InterPro" id="IPR017981">
    <property type="entry name" value="GPCR_2-like_7TM"/>
</dbReference>
<dbReference type="KEGG" id="scac:106083921"/>
<dbReference type="Gene3D" id="3.80.10.10">
    <property type="entry name" value="Ribonuclease Inhibitor"/>
    <property type="match status" value="1"/>
</dbReference>
<dbReference type="InterPro" id="IPR003591">
    <property type="entry name" value="Leu-rich_rpt_typical-subtyp"/>
</dbReference>
<dbReference type="InterPro" id="IPR013783">
    <property type="entry name" value="Ig-like_fold"/>
</dbReference>
<dbReference type="InterPro" id="IPR051963">
    <property type="entry name" value="Adhesion_GPCR_A"/>
</dbReference>
<dbReference type="InterPro" id="IPR036179">
    <property type="entry name" value="Ig-like_dom_sf"/>
</dbReference>
<comment type="subcellular location">
    <subcellularLocation>
        <location evidence="1">Membrane</location>
        <topology evidence="1">Multi-pass membrane protein</topology>
    </subcellularLocation>
</comment>
<dbReference type="GO" id="GO:0007166">
    <property type="term" value="P:cell surface receptor signaling pathway"/>
    <property type="evidence" value="ECO:0007669"/>
    <property type="project" value="InterPro"/>
</dbReference>
<feature type="domain" description="G-protein coupled receptors family 2 profile 1" evidence="16">
    <location>
        <begin position="314"/>
        <end position="399"/>
    </location>
</feature>
<evidence type="ECO:0000256" key="9">
    <source>
        <dbReference type="ARBA" id="ARBA00023136"/>
    </source>
</evidence>
<dbReference type="SMART" id="SM00369">
    <property type="entry name" value="LRR_TYP"/>
    <property type="match status" value="4"/>
</dbReference>
<feature type="transmembrane region" description="Helical" evidence="14">
    <location>
        <begin position="801"/>
        <end position="822"/>
    </location>
</feature>
<keyword evidence="5 15" id="KW-0732">Signal</keyword>
<dbReference type="Gene3D" id="2.60.40.10">
    <property type="entry name" value="Immunoglobulins"/>
    <property type="match status" value="1"/>
</dbReference>
<dbReference type="PANTHER" id="PTHR45930:SF4">
    <property type="entry name" value="ADHESION G PROTEIN-COUPLED RECEPTOR A3"/>
    <property type="match status" value="1"/>
</dbReference>
<dbReference type="SMART" id="SM00409">
    <property type="entry name" value="IG"/>
    <property type="match status" value="1"/>
</dbReference>
<dbReference type="SUPFAM" id="SSF111418">
    <property type="entry name" value="Hormone receptor domain"/>
    <property type="match status" value="1"/>
</dbReference>
<dbReference type="InterPro" id="IPR036445">
    <property type="entry name" value="GPCR_2_extracell_dom_sf"/>
</dbReference>
<evidence type="ECO:0000256" key="11">
    <source>
        <dbReference type="ARBA" id="ARBA00023170"/>
    </source>
</evidence>
<evidence type="ECO:0000256" key="12">
    <source>
        <dbReference type="ARBA" id="ARBA00023224"/>
    </source>
</evidence>
<dbReference type="PROSITE" id="PS50227">
    <property type="entry name" value="G_PROTEIN_RECEP_F2_3"/>
    <property type="match status" value="1"/>
</dbReference>
<dbReference type="InterPro" id="IPR007110">
    <property type="entry name" value="Ig-like_dom"/>
</dbReference>
<dbReference type="Gene3D" id="1.20.1070.10">
    <property type="entry name" value="Rhodopsin 7-helix transmembrane proteins"/>
    <property type="match status" value="1"/>
</dbReference>
<dbReference type="InterPro" id="IPR032675">
    <property type="entry name" value="LRR_dom_sf"/>
</dbReference>
<dbReference type="SMART" id="SM00082">
    <property type="entry name" value="LRRCT"/>
    <property type="match status" value="1"/>
</dbReference>
<dbReference type="InterPro" id="IPR001611">
    <property type="entry name" value="Leu-rich_rpt"/>
</dbReference>
<dbReference type="InterPro" id="IPR058808">
    <property type="entry name" value="GAIN_ADGRA2/3"/>
</dbReference>
<name>A0A1I8PYX6_STOCA</name>
<evidence type="ECO:0000256" key="13">
    <source>
        <dbReference type="SAM" id="MobiDB-lite"/>
    </source>
</evidence>
<dbReference type="OrthoDB" id="10031018at2759"/>
<organism evidence="19 20">
    <name type="scientific">Stomoxys calcitrans</name>
    <name type="common">Stable fly</name>
    <name type="synonym">Conops calcitrans</name>
    <dbReference type="NCBI Taxonomy" id="35570"/>
    <lineage>
        <taxon>Eukaryota</taxon>
        <taxon>Metazoa</taxon>
        <taxon>Ecdysozoa</taxon>
        <taxon>Arthropoda</taxon>
        <taxon>Hexapoda</taxon>
        <taxon>Insecta</taxon>
        <taxon>Pterygota</taxon>
        <taxon>Neoptera</taxon>
        <taxon>Endopterygota</taxon>
        <taxon>Diptera</taxon>
        <taxon>Brachycera</taxon>
        <taxon>Muscomorpha</taxon>
        <taxon>Muscoidea</taxon>
        <taxon>Muscidae</taxon>
        <taxon>Stomoxys</taxon>
    </lineage>
</organism>
<dbReference type="Proteomes" id="UP000095300">
    <property type="component" value="Unassembled WGS sequence"/>
</dbReference>
<dbReference type="InterPro" id="IPR003599">
    <property type="entry name" value="Ig_sub"/>
</dbReference>
<keyword evidence="11" id="KW-0675">Receptor</keyword>
<evidence type="ECO:0000256" key="6">
    <source>
        <dbReference type="ARBA" id="ARBA00022737"/>
    </source>
</evidence>
<feature type="transmembrane region" description="Helical" evidence="14">
    <location>
        <begin position="1019"/>
        <end position="1039"/>
    </location>
</feature>
<dbReference type="VEuPathDB" id="VectorBase:SCAU012364"/>
<evidence type="ECO:0000256" key="15">
    <source>
        <dbReference type="SAM" id="SignalP"/>
    </source>
</evidence>
<dbReference type="GO" id="GO:0005886">
    <property type="term" value="C:plasma membrane"/>
    <property type="evidence" value="ECO:0007669"/>
    <property type="project" value="TreeGrafter"/>
</dbReference>
<feature type="region of interest" description="Disordered" evidence="13">
    <location>
        <begin position="1082"/>
        <end position="1106"/>
    </location>
</feature>
<feature type="transmembrane region" description="Helical" evidence="14">
    <location>
        <begin position="889"/>
        <end position="911"/>
    </location>
</feature>
<evidence type="ECO:0000259" key="16">
    <source>
        <dbReference type="PROSITE" id="PS50227"/>
    </source>
</evidence>
<feature type="chain" id="PRO_5009327546" description="G-protein coupled receptors family 2 profile 2 domain-containing protein" evidence="15">
    <location>
        <begin position="25"/>
        <end position="1721"/>
    </location>
</feature>
<keyword evidence="7 14" id="KW-1133">Transmembrane helix</keyword>
<protein>
    <recommendedName>
        <fullName evidence="21">G-protein coupled receptors family 2 profile 2 domain-containing protein</fullName>
    </recommendedName>
</protein>
<evidence type="ECO:0000259" key="18">
    <source>
        <dbReference type="PROSITE" id="PS50835"/>
    </source>
</evidence>
<keyword evidence="12" id="KW-0807">Transducer</keyword>
<evidence type="ECO:0000256" key="8">
    <source>
        <dbReference type="ARBA" id="ARBA00023040"/>
    </source>
</evidence>
<evidence type="ECO:0000256" key="4">
    <source>
        <dbReference type="ARBA" id="ARBA00022692"/>
    </source>
</evidence>
<feature type="transmembrane region" description="Helical" evidence="14">
    <location>
        <begin position="734"/>
        <end position="756"/>
    </location>
</feature>
<dbReference type="EnsemblMetazoa" id="SCAU012364-RA">
    <property type="protein sequence ID" value="SCAU012364-PA"/>
    <property type="gene ID" value="SCAU012364"/>
</dbReference>
<dbReference type="SUPFAM" id="SSF48726">
    <property type="entry name" value="Immunoglobulin"/>
    <property type="match status" value="1"/>
</dbReference>
<keyword evidence="10" id="KW-1015">Disulfide bond</keyword>
<feature type="transmembrane region" description="Helical" evidence="14">
    <location>
        <begin position="848"/>
        <end position="869"/>
    </location>
</feature>
<dbReference type="Pfam" id="PF26588">
    <property type="entry name" value="GAIN_ADGRA3"/>
    <property type="match status" value="1"/>
</dbReference>
<evidence type="ECO:0000259" key="17">
    <source>
        <dbReference type="PROSITE" id="PS50261"/>
    </source>
</evidence>
<dbReference type="Pfam" id="PF13855">
    <property type="entry name" value="LRR_8"/>
    <property type="match status" value="1"/>
</dbReference>
<keyword evidence="3" id="KW-0433">Leucine-rich repeat</keyword>
<reference evidence="19" key="1">
    <citation type="submission" date="2020-05" db="UniProtKB">
        <authorList>
            <consortium name="EnsemblMetazoa"/>
        </authorList>
    </citation>
    <scope>IDENTIFICATION</scope>
    <source>
        <strain evidence="19">USDA</strain>
    </source>
</reference>
<feature type="compositionally biased region" description="Low complexity" evidence="13">
    <location>
        <begin position="1082"/>
        <end position="1092"/>
    </location>
</feature>
<evidence type="ECO:0000256" key="14">
    <source>
        <dbReference type="SAM" id="Phobius"/>
    </source>
</evidence>
<evidence type="ECO:0000256" key="1">
    <source>
        <dbReference type="ARBA" id="ARBA00004141"/>
    </source>
</evidence>
<gene>
    <name evidence="19" type="primary">106083921</name>
</gene>
<keyword evidence="4 14" id="KW-0812">Transmembrane</keyword>
<evidence type="ECO:0000256" key="3">
    <source>
        <dbReference type="ARBA" id="ARBA00022614"/>
    </source>
</evidence>
<keyword evidence="20" id="KW-1185">Reference proteome</keyword>
<evidence type="ECO:0000256" key="2">
    <source>
        <dbReference type="ARBA" id="ARBA00007343"/>
    </source>
</evidence>
<dbReference type="Pfam" id="PF00002">
    <property type="entry name" value="7tm_2"/>
    <property type="match status" value="1"/>
</dbReference>
<evidence type="ECO:0000256" key="7">
    <source>
        <dbReference type="ARBA" id="ARBA00022989"/>
    </source>
</evidence>
<sequence length="1721" mass="193302">MIKLPCIWWFNLGVQCVLFLYANAKCPDKCLCRNASPNTTSTWNNLRVKCGGSEDNLWNLNMQNFDFADDTVNVVTLDLSKNGLSTIEKEYFRNMTELKRLDLSGNLFKVIDKNTFGDAFESLEKLRLNNNSISHIYPGSFDHLTNLKQLDISHNPLTCDCDLVWIVNWSNSRFVKLQPPPRCESEDFKGMFLKRLVIGVDLFCESPLQPLLEFIPKNNQVVFEGDELILKCRAPRVAIGGHRESEDLPTRAHVFWGWSDKIRSKNSTDDIIYHDPTKVLNDVHQESKHTTDSGILNSVLRIASVRKNHTGTFDCTLRSQQANLSHAIVVIVIAKNTLYCKAIDVKTNKGNYHWPQTVRGQTVEQECKEESNNDQVATYHCDERGNWVDLNTKSCAFVSPTTRLLEQFAKMDLNLNRANVLEIARSVHNFTHTAANLRRVQDPIDLEFVARTLVKYLDFIAYQKELAYLLLDIVSQLLALPSRTFFEAQREYESGFKLLKCVEVASKQTSLESPGQDDLKEDLISMPRSFFVDYFNIKPESFSGISCVWMHSSVSSPPVFECSTSNDTFPSFERYVDAAIEIPVSALFYNKSITATQKNIKLMVAVFRNANLLPHLSDNGSILLSSPIIGAKIVADDQAISIDLDDIDERHQIVIILRVHPYHNDKSIPIPAWWDAENKMWSPTACQQLYLHRGLLMFSCKRLGYYGLLQHSLYLNDFKSDDAGARFRFLPYPIYIGTAVLFACLTINIVTFVVFGRSIRINRQQRHTFINTWLALAILSLIFTLGIYQTERQDNCRLIGILLHYLSLCILLWLCVSLSTMYKRLSKHHRVMDSDLPKDGRLRKPIMGIYLVGWGIAMMICGISGAVNIKEYAAYSFCFLHNPSAMNAMLVPGGILLIFLCILFLTIYYQLNHRSSVASMAQNNQFSDNTQATENIDMDWLDSTHGNTRRTKSLNLDQYTSLTLSNTAASSIVDDYERSNISHLRAHFLFLILFVVAWLSAVAHVMYSSQGDETSHIYSFIYSLSCSILGLFTLLFFTVTRNDTRQQWGQNPCCGNENVDESYEEKDVAAPILSYKQYEPAANNSGASRSNSQCSKHRTSNVDGTTQHLLSSASSAPAVINNQQLGITGMSHEIPSAEIFYNPNQINVARKFFKKQKRLAKRNNFELQRQRDRTDYAGHGLADPLSDGSSTGGNIYSRRHNAMTLKLLSSGIGKVNNTNLNYKPDYKVSYKNSVHGDDGFFVPTATIAASSSEHEQSSLRKRGNILAMNVYTNIPETMAPQHEVHKVKSRTLKPLEEHTEELEEIDSSSHDDNVPLYENTKISATKDAANNIFSASFSTNLPSDFPATSTPNKTTVPAPTEDNFKSLLLDHEDKEAMNSLGLPLAAKSPTATVKAINNDIINSDEDDDNQQLALDRNEIYVSNSVQITNRIDLEEDFASVLIRCCSQSKHSKSLNNLNSIFESVSCDVDKNNGNYGSEKILTQSTGGETNQRCSSFSNEEHSAVCESSSTSQTPQKYFSETTGDDVNALMTGAGTRSASPTNESDLNYQNSEISIRSHGLYAPQVDNDLTLTDFRYQSSNASENDMALNDFEDEFSVFGTNNFSHELDGNDNEHAEQVDTFNNSIDELYEAIKRRRSPQTESSCDAAVSLSPIEDATMNESQSTTTDRSIKVANLIQHAPSTAPSATMLAKALRENLMDDDSSQSSVISYIDPKLTRTSAS</sequence>
<feature type="transmembrane region" description="Helical" evidence="14">
    <location>
        <begin position="768"/>
        <end position="789"/>
    </location>
</feature>
<feature type="domain" description="Ig-like" evidence="18">
    <location>
        <begin position="210"/>
        <end position="325"/>
    </location>
</feature>
<evidence type="ECO:0000313" key="19">
    <source>
        <dbReference type="EnsemblMetazoa" id="SCAU012364-PA"/>
    </source>
</evidence>
<evidence type="ECO:0000313" key="20">
    <source>
        <dbReference type="Proteomes" id="UP000095300"/>
    </source>
</evidence>
<accession>A0A1I8PYX6</accession>
<dbReference type="PANTHER" id="PTHR45930">
    <property type="entry name" value="G-PROTEIN COUPLED RECEPTOR 124-LIKE PROTEIN"/>
    <property type="match status" value="1"/>
</dbReference>
<feature type="region of interest" description="Disordered" evidence="13">
    <location>
        <begin position="1698"/>
        <end position="1721"/>
    </location>
</feature>